<dbReference type="InterPro" id="IPR016181">
    <property type="entry name" value="Acyl_CoA_acyltransferase"/>
</dbReference>
<keyword evidence="5" id="KW-1185">Reference proteome</keyword>
<gene>
    <name evidence="4" type="ORF">H9Q80_11710</name>
</gene>
<sequence length="285" mass="32860">MEYQTLEKTDTFCLYQTFTKVFSDYQVTVDMPYEAFETNLKRNGYMPDVSVGAFEQEELVGFVLNGVRCWDGVKTIYDLGTGVIPAFRKRGITKEMLNIVQTICQDKGIGRYQLEAIQENTAAVSLYKRQGFQVIRTLNCYIAERNERKLGKRKQWQMIHPQALTAEQWELAKSFWNCSPSWQNSIDSVRAIADLFAYVLAEVSGNLIGYGIINKSNGDIVQLAVKHEYRRQGVATEIMWCLHGQTSSPKVKMINIDERDESLNAFLKQSGFRMFVKQYEMEKKL</sequence>
<proteinExistence type="predicted"/>
<dbReference type="EMBL" id="CP060636">
    <property type="protein sequence ID" value="QNM10945.1"/>
    <property type="molecule type" value="Genomic_DNA"/>
</dbReference>
<dbReference type="KEGG" id="ehn:H9Q80_11710"/>
<dbReference type="CDD" id="cd04301">
    <property type="entry name" value="NAT_SF"/>
    <property type="match status" value="2"/>
</dbReference>
<dbReference type="SUPFAM" id="SSF55729">
    <property type="entry name" value="Acyl-CoA N-acyltransferases (Nat)"/>
    <property type="match status" value="2"/>
</dbReference>
<dbReference type="Pfam" id="PF00583">
    <property type="entry name" value="Acetyltransf_1"/>
    <property type="match status" value="1"/>
</dbReference>
<dbReference type="PANTHER" id="PTHR43420:SF44">
    <property type="entry name" value="ACETYLTRANSFERASE YPEA"/>
    <property type="match status" value="1"/>
</dbReference>
<name>A0A7G9GJG3_9FIRM</name>
<evidence type="ECO:0000256" key="2">
    <source>
        <dbReference type="ARBA" id="ARBA00023315"/>
    </source>
</evidence>
<dbReference type="GO" id="GO:0016747">
    <property type="term" value="F:acyltransferase activity, transferring groups other than amino-acyl groups"/>
    <property type="evidence" value="ECO:0007669"/>
    <property type="project" value="InterPro"/>
</dbReference>
<evidence type="ECO:0000313" key="5">
    <source>
        <dbReference type="Proteomes" id="UP000515856"/>
    </source>
</evidence>
<dbReference type="PROSITE" id="PS51186">
    <property type="entry name" value="GNAT"/>
    <property type="match status" value="2"/>
</dbReference>
<evidence type="ECO:0000313" key="4">
    <source>
        <dbReference type="EMBL" id="QNM10945.1"/>
    </source>
</evidence>
<accession>A0A7G9GJG3</accession>
<dbReference type="Gene3D" id="3.40.630.30">
    <property type="match status" value="2"/>
</dbReference>
<organism evidence="4 5">
    <name type="scientific">[Eubacterium] hominis</name>
    <dbReference type="NCBI Taxonomy" id="2764325"/>
    <lineage>
        <taxon>Bacteria</taxon>
        <taxon>Bacillati</taxon>
        <taxon>Bacillota</taxon>
        <taxon>Erysipelotrichia</taxon>
        <taxon>Erysipelotrichales</taxon>
        <taxon>Erysipelotrichaceae</taxon>
        <taxon>Amedibacillus</taxon>
    </lineage>
</organism>
<dbReference type="Pfam" id="PF13673">
    <property type="entry name" value="Acetyltransf_10"/>
    <property type="match status" value="1"/>
</dbReference>
<dbReference type="RefSeq" id="WP_117453305.1">
    <property type="nucleotide sequence ID" value="NZ_CP060636.1"/>
</dbReference>
<dbReference type="InterPro" id="IPR000182">
    <property type="entry name" value="GNAT_dom"/>
</dbReference>
<protein>
    <submittedName>
        <fullName evidence="4">GNAT family N-acetyltransferase</fullName>
    </submittedName>
</protein>
<dbReference type="PANTHER" id="PTHR43420">
    <property type="entry name" value="ACETYLTRANSFERASE"/>
    <property type="match status" value="1"/>
</dbReference>
<dbReference type="InterPro" id="IPR050680">
    <property type="entry name" value="YpeA/RimI_acetyltransf"/>
</dbReference>
<evidence type="ECO:0000259" key="3">
    <source>
        <dbReference type="PROSITE" id="PS51186"/>
    </source>
</evidence>
<feature type="domain" description="N-acetyltransferase" evidence="3">
    <location>
        <begin position="1"/>
        <end position="157"/>
    </location>
</feature>
<feature type="domain" description="N-acetyltransferase" evidence="3">
    <location>
        <begin position="159"/>
        <end position="285"/>
    </location>
</feature>
<evidence type="ECO:0000256" key="1">
    <source>
        <dbReference type="ARBA" id="ARBA00022679"/>
    </source>
</evidence>
<keyword evidence="1 4" id="KW-0808">Transferase</keyword>
<keyword evidence="2" id="KW-0012">Acyltransferase</keyword>
<reference evidence="4 5" key="1">
    <citation type="submission" date="2020-08" db="EMBL/GenBank/DDBJ databases">
        <authorList>
            <person name="Liu C."/>
            <person name="Sun Q."/>
        </authorList>
    </citation>
    <scope>NUCLEOTIDE SEQUENCE [LARGE SCALE GENOMIC DNA]</scope>
    <source>
        <strain evidence="4 5">NSJ-61</strain>
    </source>
</reference>
<dbReference type="AlphaFoldDB" id="A0A7G9GJG3"/>
<dbReference type="Proteomes" id="UP000515856">
    <property type="component" value="Chromosome"/>
</dbReference>